<feature type="domain" description="Glycosyltransferase subfamily 4-like N-terminal" evidence="2">
    <location>
        <begin position="25"/>
        <end position="200"/>
    </location>
</feature>
<dbReference type="Pfam" id="PF00534">
    <property type="entry name" value="Glycos_transf_1"/>
    <property type="match status" value="1"/>
</dbReference>
<gene>
    <name evidence="3" type="ORF">JZM60_11915</name>
</gene>
<dbReference type="PANTHER" id="PTHR45947:SF13">
    <property type="entry name" value="TRANSFERASE"/>
    <property type="match status" value="1"/>
</dbReference>
<dbReference type="PANTHER" id="PTHR45947">
    <property type="entry name" value="SULFOQUINOVOSYL TRANSFERASE SQD2"/>
    <property type="match status" value="1"/>
</dbReference>
<reference evidence="3 4" key="1">
    <citation type="submission" date="2021-03" db="EMBL/GenBank/DDBJ databases">
        <title>Geobacter metallireducens gen. nov. sp. nov., a microorganism capable of coupling the complete oxidation of organic compounds to the reduction of iron and other metals.</title>
        <authorList>
            <person name="Li Y."/>
        </authorList>
    </citation>
    <scope>NUCLEOTIDE SEQUENCE [LARGE SCALE GENOMIC DNA]</scope>
    <source>
        <strain evidence="3 4">Jerry-YX</strain>
    </source>
</reference>
<evidence type="ECO:0000259" key="2">
    <source>
        <dbReference type="Pfam" id="PF13439"/>
    </source>
</evidence>
<keyword evidence="4" id="KW-1185">Reference proteome</keyword>
<dbReference type="InterPro" id="IPR050194">
    <property type="entry name" value="Glycosyltransferase_grp1"/>
</dbReference>
<dbReference type="SUPFAM" id="SSF53756">
    <property type="entry name" value="UDP-Glycosyltransferase/glycogen phosphorylase"/>
    <property type="match status" value="1"/>
</dbReference>
<evidence type="ECO:0000259" key="1">
    <source>
        <dbReference type="Pfam" id="PF00534"/>
    </source>
</evidence>
<dbReference type="Gene3D" id="3.40.50.2000">
    <property type="entry name" value="Glycogen Phosphorylase B"/>
    <property type="match status" value="2"/>
</dbReference>
<dbReference type="InterPro" id="IPR028098">
    <property type="entry name" value="Glyco_trans_4-like_N"/>
</dbReference>
<dbReference type="EMBL" id="CP071382">
    <property type="protein sequence ID" value="QSV44857.1"/>
    <property type="molecule type" value="Genomic_DNA"/>
</dbReference>
<accession>A0ABX7Q0E4</accession>
<dbReference type="Pfam" id="PF13439">
    <property type="entry name" value="Glyco_transf_4"/>
    <property type="match status" value="1"/>
</dbReference>
<name>A0ABX7Q0E4_9BACT</name>
<organism evidence="3 4">
    <name type="scientific">Geobacter benzoatilyticus</name>
    <dbReference type="NCBI Taxonomy" id="2815309"/>
    <lineage>
        <taxon>Bacteria</taxon>
        <taxon>Pseudomonadati</taxon>
        <taxon>Thermodesulfobacteriota</taxon>
        <taxon>Desulfuromonadia</taxon>
        <taxon>Geobacterales</taxon>
        <taxon>Geobacteraceae</taxon>
        <taxon>Geobacter</taxon>
    </lineage>
</organism>
<proteinExistence type="predicted"/>
<dbReference type="InterPro" id="IPR001296">
    <property type="entry name" value="Glyco_trans_1"/>
</dbReference>
<protein>
    <submittedName>
        <fullName evidence="3">Glycosyltransferase</fullName>
    </submittedName>
</protein>
<sequence length="392" mass="44838">MKVLIAHNHYQMSGGEDIVVNSEYKLLLGRGHQVELYAVSNDIVDGTYAKVLTAINSKYSKKTRIEFTDRLKRFRPDVVHVHNFFPLLTPSIYDACRAFNIPVIQTLHNYRLLCCGAMLLRNGSICTKCIDDSLLYGIYHRCYRRSFLGSLFLTRMIRYHNKCRTWNSKVDYFIALTEFSRRIFIDAGFPHDKVVVKPNFSNSEPYKDYTSNRSGAIFVGRLSEEKGIENLMEAWSEITLPLKIVGDGPLRNKLQAVAPKNVVFMGKMDSEQVLREMQSAEFLIVPSVWYEGFPMVIVEAFSAGLPVLASRLGGMAEIVKDGVTGLHFNSNDIIDLRAKIEWAFANNSSMKEMGARAYQTFCEKYTADENYKHLIGIYSKAIYGYKLHYEKK</sequence>
<evidence type="ECO:0000313" key="4">
    <source>
        <dbReference type="Proteomes" id="UP000663651"/>
    </source>
</evidence>
<evidence type="ECO:0000313" key="3">
    <source>
        <dbReference type="EMBL" id="QSV44857.1"/>
    </source>
</evidence>
<dbReference type="Proteomes" id="UP000663651">
    <property type="component" value="Chromosome"/>
</dbReference>
<feature type="domain" description="Glycosyl transferase family 1" evidence="1">
    <location>
        <begin position="216"/>
        <end position="359"/>
    </location>
</feature>
<dbReference type="RefSeq" id="WP_207162671.1">
    <property type="nucleotide sequence ID" value="NZ_CP071382.1"/>
</dbReference>